<proteinExistence type="predicted"/>
<name>A0ABV3X4T7_9FIRM</name>
<dbReference type="SUPFAM" id="SSF53448">
    <property type="entry name" value="Nucleotide-diphospho-sugar transferases"/>
    <property type="match status" value="1"/>
</dbReference>
<reference evidence="1 2" key="1">
    <citation type="submission" date="2023-04" db="EMBL/GenBank/DDBJ databases">
        <title>Genome Sequence of Selenomonas sputigena ATCC 33150.</title>
        <authorList>
            <person name="Miller D.P."/>
            <person name="Anvari S."/>
            <person name="Polson S.W."/>
            <person name="Macdonald M."/>
            <person name="Mcdowell J.V."/>
        </authorList>
    </citation>
    <scope>NUCLEOTIDE SEQUENCE [LARGE SCALE GENOMIC DNA]</scope>
    <source>
        <strain evidence="1 2">ATCC 33150</strain>
    </source>
</reference>
<comment type="caution">
    <text evidence="1">The sequence shown here is derived from an EMBL/GenBank/DDBJ whole genome shotgun (WGS) entry which is preliminary data.</text>
</comment>
<dbReference type="GO" id="GO:0016740">
    <property type="term" value="F:transferase activity"/>
    <property type="evidence" value="ECO:0007669"/>
    <property type="project" value="UniProtKB-KW"/>
</dbReference>
<gene>
    <name evidence="1" type="ORF">QCO44_06075</name>
</gene>
<dbReference type="InterPro" id="IPR029044">
    <property type="entry name" value="Nucleotide-diphossugar_trans"/>
</dbReference>
<protein>
    <submittedName>
        <fullName evidence="1">Glycosyl transferase</fullName>
    </submittedName>
</protein>
<organism evidence="1 2">
    <name type="scientific">Selenomonas sputigena</name>
    <dbReference type="NCBI Taxonomy" id="69823"/>
    <lineage>
        <taxon>Bacteria</taxon>
        <taxon>Bacillati</taxon>
        <taxon>Bacillota</taxon>
        <taxon>Negativicutes</taxon>
        <taxon>Selenomonadales</taxon>
        <taxon>Selenomonadaceae</taxon>
        <taxon>Selenomonas</taxon>
    </lineage>
</organism>
<keyword evidence="2" id="KW-1185">Reference proteome</keyword>
<evidence type="ECO:0000313" key="2">
    <source>
        <dbReference type="Proteomes" id="UP001559623"/>
    </source>
</evidence>
<dbReference type="EMBL" id="JARVLH010000003">
    <property type="protein sequence ID" value="MEX5285206.1"/>
    <property type="molecule type" value="Genomic_DNA"/>
</dbReference>
<evidence type="ECO:0000313" key="1">
    <source>
        <dbReference type="EMBL" id="MEX5285206.1"/>
    </source>
</evidence>
<dbReference type="Gene3D" id="3.90.550.10">
    <property type="entry name" value="Spore Coat Polysaccharide Biosynthesis Protein SpsA, Chain A"/>
    <property type="match status" value="1"/>
</dbReference>
<dbReference type="Proteomes" id="UP001559623">
    <property type="component" value="Unassembled WGS sequence"/>
</dbReference>
<accession>A0ABV3X4T7</accession>
<dbReference type="RefSeq" id="WP_368846933.1">
    <property type="nucleotide sequence ID" value="NZ_CP194411.1"/>
</dbReference>
<sequence>MNRYCTLFDSGYLTRGLALYESLEKTGEAFLLYIFAFDDLAEEILEKLALPHVQVVSMKEFENERLLSIKKTRTRGEYCWTCSSFSILYVLQHFAVPEVTYLDADLYFFQSPQVLLDEFHASEKDVMITRHRYTPEYDQSETSGIYCVQFMTFRNTQNGLHVLNWWCDRCEEWCYDRFEDGKFGDQKYLDDWMIRFSGMVHELEHIGGGVAPWNVQQYCCTEGPKVDGVPIVFYHFHGLRWLRLHMFDLSTYRLPEETVPNIYFPYLDSLQAALKLVQNGYDAAFAKGIVGIPRGFWHTIQRYKERLGRWKRGCYNVICR</sequence>
<keyword evidence="1" id="KW-0808">Transferase</keyword>